<protein>
    <submittedName>
        <fullName evidence="3">Uncharacterized protein</fullName>
    </submittedName>
</protein>
<name>A0A2I0KFI9_PUNGR</name>
<dbReference type="AlphaFoldDB" id="A0A2I0KFI9"/>
<evidence type="ECO:0000313" key="3">
    <source>
        <dbReference type="EMBL" id="PKI67268.1"/>
    </source>
</evidence>
<keyword evidence="2" id="KW-0472">Membrane</keyword>
<comment type="caution">
    <text evidence="3">The sequence shown here is derived from an EMBL/GenBank/DDBJ whole genome shotgun (WGS) entry which is preliminary data.</text>
</comment>
<keyword evidence="2" id="KW-0812">Transmembrane</keyword>
<keyword evidence="2" id="KW-1133">Transmembrane helix</keyword>
<feature type="transmembrane region" description="Helical" evidence="2">
    <location>
        <begin position="398"/>
        <end position="421"/>
    </location>
</feature>
<evidence type="ECO:0000256" key="2">
    <source>
        <dbReference type="SAM" id="Phobius"/>
    </source>
</evidence>
<reference evidence="3 4" key="1">
    <citation type="submission" date="2017-11" db="EMBL/GenBank/DDBJ databases">
        <title>De-novo sequencing of pomegranate (Punica granatum L.) genome.</title>
        <authorList>
            <person name="Akparov Z."/>
            <person name="Amiraslanov A."/>
            <person name="Hajiyeva S."/>
            <person name="Abbasov M."/>
            <person name="Kaur K."/>
            <person name="Hamwieh A."/>
            <person name="Solovyev V."/>
            <person name="Salamov A."/>
            <person name="Braich B."/>
            <person name="Kosarev P."/>
            <person name="Mahmoud A."/>
            <person name="Hajiyev E."/>
            <person name="Babayeva S."/>
            <person name="Izzatullayeva V."/>
            <person name="Mammadov A."/>
            <person name="Mammadov A."/>
            <person name="Sharifova S."/>
            <person name="Ojaghi J."/>
            <person name="Eynullazada K."/>
            <person name="Bayramov B."/>
            <person name="Abdulazimova A."/>
            <person name="Shahmuradov I."/>
        </authorList>
    </citation>
    <scope>NUCLEOTIDE SEQUENCE [LARGE SCALE GENOMIC DNA]</scope>
    <source>
        <strain evidence="4">cv. AG2017</strain>
        <tissue evidence="3">Leaf</tissue>
    </source>
</reference>
<sequence length="470" mass="52941">MPRRTSESCQPSRVKHPPSSLLHSKMRCDQRPSPSRSPTPHDRQVVPTTTGRPPAVFTLPPQQDEQWPEAPWHFNTEFPPSIHKYRKQIRVTALQRPVLFLSIDLCFRISYTFLSGMHLPHRASALHLLHWASTPHRASAPLLGFGPASGFGPTSGFGPAFTVLGFDPTSDFAPTFTALGFGPTSGFAPTFTALGFGPTSGFSPTFRLRSRIGLRPYFWALAPLLGFRPTFRLSPHIRLRLCIYCIGLRPHFWASAPHRVSTLHLLHQASAPPLGLGPTFGLPPRIGLRPCIYYIGFRPCIYRIGLWPRIYYIGLRPRIGLWPHIYYIELRPCIGLRPYIGIRPCIGLLPRIYCIGLRPYIGLRSRIYCIGLWPRIGLRSNVVSRPYIYYFRAQAQDLLLSGLGLLLLLLGSSPAFTAFRLPTRISTLKRTLGRSLRRPISSVGPVRLACPHGTRLFEPSLGRRRMPTRN</sequence>
<evidence type="ECO:0000256" key="1">
    <source>
        <dbReference type="SAM" id="MobiDB-lite"/>
    </source>
</evidence>
<gene>
    <name evidence="3" type="ORF">CRG98_012340</name>
</gene>
<feature type="region of interest" description="Disordered" evidence="1">
    <location>
        <begin position="1"/>
        <end position="56"/>
    </location>
</feature>
<dbReference type="Proteomes" id="UP000233551">
    <property type="component" value="Unassembled WGS sequence"/>
</dbReference>
<keyword evidence="4" id="KW-1185">Reference proteome</keyword>
<dbReference type="EMBL" id="PGOL01000623">
    <property type="protein sequence ID" value="PKI67268.1"/>
    <property type="molecule type" value="Genomic_DNA"/>
</dbReference>
<dbReference type="STRING" id="22663.A0A2I0KFI9"/>
<proteinExistence type="predicted"/>
<organism evidence="3 4">
    <name type="scientific">Punica granatum</name>
    <name type="common">Pomegranate</name>
    <dbReference type="NCBI Taxonomy" id="22663"/>
    <lineage>
        <taxon>Eukaryota</taxon>
        <taxon>Viridiplantae</taxon>
        <taxon>Streptophyta</taxon>
        <taxon>Embryophyta</taxon>
        <taxon>Tracheophyta</taxon>
        <taxon>Spermatophyta</taxon>
        <taxon>Magnoliopsida</taxon>
        <taxon>eudicotyledons</taxon>
        <taxon>Gunneridae</taxon>
        <taxon>Pentapetalae</taxon>
        <taxon>rosids</taxon>
        <taxon>malvids</taxon>
        <taxon>Myrtales</taxon>
        <taxon>Lythraceae</taxon>
        <taxon>Punica</taxon>
    </lineage>
</organism>
<accession>A0A2I0KFI9</accession>
<evidence type="ECO:0000313" key="4">
    <source>
        <dbReference type="Proteomes" id="UP000233551"/>
    </source>
</evidence>